<accession>A0A510J944</accession>
<dbReference type="PANTHER" id="PTHR10204">
    <property type="entry name" value="NAD P H OXIDOREDUCTASE-RELATED"/>
    <property type="match status" value="1"/>
</dbReference>
<dbReference type="STRING" id="714315.GCA_000516535_00726"/>
<dbReference type="PANTHER" id="PTHR10204:SF34">
    <property type="entry name" value="NAD(P)H DEHYDROGENASE [QUINONE] 1 ISOFORM 1"/>
    <property type="match status" value="1"/>
</dbReference>
<gene>
    <name evidence="3" type="ORF">JCM16774_0728</name>
</gene>
<dbReference type="KEGG" id="lgo:JCM16774_0728"/>
<dbReference type="InterPro" id="IPR051545">
    <property type="entry name" value="NAD(P)H_dehydrogenase_qn"/>
</dbReference>
<dbReference type="GO" id="GO:0003955">
    <property type="term" value="F:NAD(P)H dehydrogenase (quinone) activity"/>
    <property type="evidence" value="ECO:0007669"/>
    <property type="project" value="TreeGrafter"/>
</dbReference>
<dbReference type="RefSeq" id="WP_006808007.1">
    <property type="nucleotide sequence ID" value="NZ_AP019822.1"/>
</dbReference>
<dbReference type="Gene3D" id="3.40.50.360">
    <property type="match status" value="1"/>
</dbReference>
<protein>
    <submittedName>
        <fullName evidence="3">Flavodoxin-like protein</fullName>
    </submittedName>
</protein>
<evidence type="ECO:0000313" key="4">
    <source>
        <dbReference type="Proteomes" id="UP000321606"/>
    </source>
</evidence>
<dbReference type="SUPFAM" id="SSF52218">
    <property type="entry name" value="Flavoproteins"/>
    <property type="match status" value="1"/>
</dbReference>
<evidence type="ECO:0000256" key="1">
    <source>
        <dbReference type="ARBA" id="ARBA00006252"/>
    </source>
</evidence>
<dbReference type="Proteomes" id="UP000321606">
    <property type="component" value="Chromosome"/>
</dbReference>
<evidence type="ECO:0000313" key="3">
    <source>
        <dbReference type="EMBL" id="BBM35798.1"/>
    </source>
</evidence>
<name>A0A510J944_9FUSO</name>
<dbReference type="AlphaFoldDB" id="A0A510J944"/>
<dbReference type="InterPro" id="IPR029039">
    <property type="entry name" value="Flavoprotein-like_sf"/>
</dbReference>
<sequence>MKTVIFAHPWHGSFNKAILDSVTKKFEEMKESYTIIDLHKDNFDPVMREEDLKLYSEGKFNDPLVGKYQEILKKSDGLVFIFPIWWSTMPAILKGFLDKVFLLNFAYNHGNTGITGHLKNIKSVKIITTAGSPKFLIKLFLGNPIGWTFGTGTLRATGMKGVKWLHCYISKKDSKEKLEKFLQKTETFVGK</sequence>
<dbReference type="GO" id="GO:0005829">
    <property type="term" value="C:cytosol"/>
    <property type="evidence" value="ECO:0007669"/>
    <property type="project" value="TreeGrafter"/>
</dbReference>
<reference evidence="3 4" key="1">
    <citation type="submission" date="2019-07" db="EMBL/GenBank/DDBJ databases">
        <title>Complete Genome Sequence of Leptotrichia goodfellowii Strain JCM 16774.</title>
        <authorList>
            <person name="Watanabe S."/>
            <person name="Cui L."/>
        </authorList>
    </citation>
    <scope>NUCLEOTIDE SEQUENCE [LARGE SCALE GENOMIC DNA]</scope>
    <source>
        <strain evidence="3 4">JCM16774</strain>
    </source>
</reference>
<proteinExistence type="inferred from homology"/>
<dbReference type="OrthoDB" id="9805976at2"/>
<dbReference type="InterPro" id="IPR003680">
    <property type="entry name" value="Flavodoxin_fold"/>
</dbReference>
<dbReference type="Pfam" id="PF02525">
    <property type="entry name" value="Flavodoxin_2"/>
    <property type="match status" value="1"/>
</dbReference>
<dbReference type="EMBL" id="AP019822">
    <property type="protein sequence ID" value="BBM35798.1"/>
    <property type="molecule type" value="Genomic_DNA"/>
</dbReference>
<evidence type="ECO:0000256" key="2">
    <source>
        <dbReference type="ARBA" id="ARBA00023002"/>
    </source>
</evidence>
<organism evidence="3 4">
    <name type="scientific">Pseudoleptotrichia goodfellowii</name>
    <dbReference type="NCBI Taxonomy" id="157692"/>
    <lineage>
        <taxon>Bacteria</taxon>
        <taxon>Fusobacteriati</taxon>
        <taxon>Fusobacteriota</taxon>
        <taxon>Fusobacteriia</taxon>
        <taxon>Fusobacteriales</taxon>
        <taxon>Leptotrichiaceae</taxon>
        <taxon>Pseudoleptotrichia</taxon>
    </lineage>
</organism>
<comment type="similarity">
    <text evidence="1">Belongs to the NAD(P)H dehydrogenase (quinone) family.</text>
</comment>
<keyword evidence="2" id="KW-0560">Oxidoreductase</keyword>